<feature type="region of interest" description="Disordered" evidence="4">
    <location>
        <begin position="26"/>
        <end position="61"/>
    </location>
</feature>
<evidence type="ECO:0000259" key="6">
    <source>
        <dbReference type="PROSITE" id="PS52004"/>
    </source>
</evidence>
<dbReference type="PANTHER" id="PTHR43775">
    <property type="entry name" value="FATTY ACID SYNTHASE"/>
    <property type="match status" value="1"/>
</dbReference>
<dbReference type="InterPro" id="IPR050091">
    <property type="entry name" value="PKS_NRPS_Biosynth_Enz"/>
</dbReference>
<sequence>NAGVTPLTTPTALALLDAALATRHPAPIAAVSPPRPRREAARAAGPDTDDPGSLRSRLSRLDERGQRAVLTELVRQHAAAVLGHSDSAAIAADRPFKELGFDSLTGLELRNRLNTATGLRLPSTVVFDHPTPRELAAHLRGGAATREPETGTHRPPADDPIVIIGMGCRFPGGTHSPDELWDLVAAGNHVVGGFPADRGWDLDALYDPDPDRPGTTYARFGAFLHDAADFDAAFFGISPREAAAMDPQQRILLETAWETAERAGIDPTTLRGTATGVFVGATAHYYGAAAVRWSADGHILTGSTPSVASGRIAYSLGLEGAAITVDTACSSSLVAVH</sequence>
<feature type="non-terminal residue" evidence="7">
    <location>
        <position position="1"/>
    </location>
</feature>
<evidence type="ECO:0000256" key="3">
    <source>
        <dbReference type="ARBA" id="ARBA00022679"/>
    </source>
</evidence>
<dbReference type="Pfam" id="PF00109">
    <property type="entry name" value="ketoacyl-synt"/>
    <property type="match status" value="1"/>
</dbReference>
<dbReference type="PROSITE" id="PS52004">
    <property type="entry name" value="KS3_2"/>
    <property type="match status" value="1"/>
</dbReference>
<dbReference type="PROSITE" id="PS50075">
    <property type="entry name" value="CARRIER"/>
    <property type="match status" value="1"/>
</dbReference>
<protein>
    <submittedName>
        <fullName evidence="7">Beta-ketoacyl synthase N-terminal-like domain-containing protein</fullName>
    </submittedName>
</protein>
<gene>
    <name evidence="7" type="ORF">ACFQZM_43400</name>
</gene>
<dbReference type="SMART" id="SM00825">
    <property type="entry name" value="PKS_KS"/>
    <property type="match status" value="1"/>
</dbReference>
<evidence type="ECO:0000259" key="5">
    <source>
        <dbReference type="PROSITE" id="PS50075"/>
    </source>
</evidence>
<keyword evidence="8" id="KW-1185">Reference proteome</keyword>
<reference evidence="8" key="1">
    <citation type="journal article" date="2019" name="Int. J. Syst. Evol. Microbiol.">
        <title>The Global Catalogue of Microorganisms (GCM) 10K type strain sequencing project: providing services to taxonomists for standard genome sequencing and annotation.</title>
        <authorList>
            <consortium name="The Broad Institute Genomics Platform"/>
            <consortium name="The Broad Institute Genome Sequencing Center for Infectious Disease"/>
            <person name="Wu L."/>
            <person name="Ma J."/>
        </authorList>
    </citation>
    <scope>NUCLEOTIDE SEQUENCE [LARGE SCALE GENOMIC DNA]</scope>
    <source>
        <strain evidence="8">JCM 9371</strain>
    </source>
</reference>
<dbReference type="InterPro" id="IPR014030">
    <property type="entry name" value="Ketoacyl_synth_N"/>
</dbReference>
<comment type="caution">
    <text evidence="7">The sequence shown here is derived from an EMBL/GenBank/DDBJ whole genome shotgun (WGS) entry which is preliminary data.</text>
</comment>
<name>A0ABW2Y112_9ACTN</name>
<proteinExistence type="predicted"/>
<keyword evidence="2" id="KW-0597">Phosphoprotein</keyword>
<dbReference type="InterPro" id="IPR020841">
    <property type="entry name" value="PKS_Beta-ketoAc_synthase_dom"/>
</dbReference>
<dbReference type="Gene3D" id="3.40.47.10">
    <property type="match status" value="1"/>
</dbReference>
<dbReference type="CDD" id="cd00833">
    <property type="entry name" value="PKS"/>
    <property type="match status" value="1"/>
</dbReference>
<keyword evidence="3" id="KW-0808">Transferase</keyword>
<evidence type="ECO:0000256" key="1">
    <source>
        <dbReference type="ARBA" id="ARBA00022450"/>
    </source>
</evidence>
<dbReference type="InterPro" id="IPR009081">
    <property type="entry name" value="PP-bd_ACP"/>
</dbReference>
<dbReference type="SUPFAM" id="SSF47336">
    <property type="entry name" value="ACP-like"/>
    <property type="match status" value="1"/>
</dbReference>
<dbReference type="Proteomes" id="UP001597063">
    <property type="component" value="Unassembled WGS sequence"/>
</dbReference>
<dbReference type="RefSeq" id="WP_378325832.1">
    <property type="nucleotide sequence ID" value="NZ_JBHTGP010000029.1"/>
</dbReference>
<dbReference type="InterPro" id="IPR006162">
    <property type="entry name" value="Ppantetheine_attach_site"/>
</dbReference>
<evidence type="ECO:0000256" key="2">
    <source>
        <dbReference type="ARBA" id="ARBA00022553"/>
    </source>
</evidence>
<feature type="domain" description="Carrier" evidence="5">
    <location>
        <begin position="68"/>
        <end position="143"/>
    </location>
</feature>
<dbReference type="InterPro" id="IPR020806">
    <property type="entry name" value="PKS_PP-bd"/>
</dbReference>
<evidence type="ECO:0000313" key="7">
    <source>
        <dbReference type="EMBL" id="MFD0691399.1"/>
    </source>
</evidence>
<organism evidence="7 8">
    <name type="scientific">Actinomadura fibrosa</name>
    <dbReference type="NCBI Taxonomy" id="111802"/>
    <lineage>
        <taxon>Bacteria</taxon>
        <taxon>Bacillati</taxon>
        <taxon>Actinomycetota</taxon>
        <taxon>Actinomycetes</taxon>
        <taxon>Streptosporangiales</taxon>
        <taxon>Thermomonosporaceae</taxon>
        <taxon>Actinomadura</taxon>
    </lineage>
</organism>
<feature type="non-terminal residue" evidence="7">
    <location>
        <position position="337"/>
    </location>
</feature>
<dbReference type="PANTHER" id="PTHR43775:SF51">
    <property type="entry name" value="INACTIVE PHENOLPHTHIOCEROL SYNTHESIS POLYKETIDE SYNTHASE TYPE I PKS1-RELATED"/>
    <property type="match status" value="1"/>
</dbReference>
<dbReference type="Pfam" id="PF00550">
    <property type="entry name" value="PP-binding"/>
    <property type="match status" value="1"/>
</dbReference>
<dbReference type="InterPro" id="IPR036736">
    <property type="entry name" value="ACP-like_sf"/>
</dbReference>
<accession>A0ABW2Y112</accession>
<evidence type="ECO:0000256" key="4">
    <source>
        <dbReference type="SAM" id="MobiDB-lite"/>
    </source>
</evidence>
<dbReference type="SUPFAM" id="SSF53901">
    <property type="entry name" value="Thiolase-like"/>
    <property type="match status" value="1"/>
</dbReference>
<dbReference type="EMBL" id="JBHTGP010000029">
    <property type="protein sequence ID" value="MFD0691399.1"/>
    <property type="molecule type" value="Genomic_DNA"/>
</dbReference>
<dbReference type="InterPro" id="IPR016039">
    <property type="entry name" value="Thiolase-like"/>
</dbReference>
<dbReference type="SMART" id="SM00823">
    <property type="entry name" value="PKS_PP"/>
    <property type="match status" value="1"/>
</dbReference>
<evidence type="ECO:0000313" key="8">
    <source>
        <dbReference type="Proteomes" id="UP001597063"/>
    </source>
</evidence>
<dbReference type="SMART" id="SM01294">
    <property type="entry name" value="PKS_PP_betabranch"/>
    <property type="match status" value="1"/>
</dbReference>
<dbReference type="Gene3D" id="1.10.1200.10">
    <property type="entry name" value="ACP-like"/>
    <property type="match status" value="1"/>
</dbReference>
<keyword evidence="1" id="KW-0596">Phosphopantetheine</keyword>
<feature type="domain" description="Ketosynthase family 3 (KS3)" evidence="6">
    <location>
        <begin position="158"/>
        <end position="337"/>
    </location>
</feature>
<dbReference type="PROSITE" id="PS00012">
    <property type="entry name" value="PHOSPHOPANTETHEINE"/>
    <property type="match status" value="1"/>
</dbReference>